<dbReference type="Gene3D" id="3.40.1800.20">
    <property type="match status" value="1"/>
</dbReference>
<dbReference type="SFLD" id="SFLDS00019">
    <property type="entry name" value="Glutathione_Transferase_(cytos"/>
    <property type="match status" value="2"/>
</dbReference>
<dbReference type="InterPro" id="IPR040079">
    <property type="entry name" value="Glutathione_S-Trfase"/>
</dbReference>
<dbReference type="CDD" id="cd03192">
    <property type="entry name" value="GST_C_Sigma_like"/>
    <property type="match status" value="2"/>
</dbReference>
<feature type="binding site" evidence="7">
    <location>
        <position position="67"/>
    </location>
    <ligand>
        <name>Zn(2+)</name>
        <dbReference type="ChEBI" id="CHEBI:29105"/>
    </ligand>
</feature>
<dbReference type="InterPro" id="IPR004046">
    <property type="entry name" value="GST_C"/>
</dbReference>
<dbReference type="SUPFAM" id="SSF47616">
    <property type="entry name" value="GST C-terminal domain-like"/>
    <property type="match status" value="2"/>
</dbReference>
<dbReference type="SMART" id="SM00868">
    <property type="entry name" value="zf-AD"/>
    <property type="match status" value="1"/>
</dbReference>
<keyword evidence="6" id="KW-0863">Zinc-finger</keyword>
<dbReference type="InterPro" id="IPR036236">
    <property type="entry name" value="Znf_C2H2_sf"/>
</dbReference>
<dbReference type="PROSITE" id="PS50157">
    <property type="entry name" value="ZINC_FINGER_C2H2_2"/>
    <property type="match status" value="6"/>
</dbReference>
<feature type="binding site" evidence="7">
    <location>
        <position position="64"/>
    </location>
    <ligand>
        <name>Zn(2+)</name>
        <dbReference type="ChEBI" id="CHEBI:29105"/>
    </ligand>
</feature>
<evidence type="ECO:0000256" key="1">
    <source>
        <dbReference type="ARBA" id="ARBA00011738"/>
    </source>
</evidence>
<keyword evidence="7" id="KW-0862">Zinc</keyword>
<dbReference type="FunFam" id="3.40.30.10:FF:000035">
    <property type="entry name" value="hematopoietic prostaglandin D synthase"/>
    <property type="match status" value="2"/>
</dbReference>
<dbReference type="PANTHER" id="PTHR11571">
    <property type="entry name" value="GLUTATHIONE S-TRANSFERASE"/>
    <property type="match status" value="1"/>
</dbReference>
<dbReference type="SMART" id="SM00355">
    <property type="entry name" value="ZnF_C2H2"/>
    <property type="match status" value="6"/>
</dbReference>
<dbReference type="Gene3D" id="1.20.1050.10">
    <property type="match status" value="2"/>
</dbReference>
<organism evidence="14">
    <name type="scientific">Camponotus floridanus</name>
    <name type="common">Florida carpenter ant</name>
    <dbReference type="NCBI Taxonomy" id="104421"/>
    <lineage>
        <taxon>Eukaryota</taxon>
        <taxon>Metazoa</taxon>
        <taxon>Ecdysozoa</taxon>
        <taxon>Arthropoda</taxon>
        <taxon>Hexapoda</taxon>
        <taxon>Insecta</taxon>
        <taxon>Pterygota</taxon>
        <taxon>Neoptera</taxon>
        <taxon>Endopterygota</taxon>
        <taxon>Hymenoptera</taxon>
        <taxon>Apocrita</taxon>
        <taxon>Aculeata</taxon>
        <taxon>Formicoidea</taxon>
        <taxon>Formicidae</taxon>
        <taxon>Formicinae</taxon>
        <taxon>Camponotus</taxon>
    </lineage>
</organism>
<protein>
    <recommendedName>
        <fullName evidence="2">glutathione transferase</fullName>
        <ecNumber evidence="2">2.5.1.18</ecNumber>
    </recommendedName>
</protein>
<evidence type="ECO:0000256" key="2">
    <source>
        <dbReference type="ARBA" id="ARBA00012452"/>
    </source>
</evidence>
<dbReference type="InterPro" id="IPR050213">
    <property type="entry name" value="GST_superfamily"/>
</dbReference>
<dbReference type="SUPFAM" id="SSF57667">
    <property type="entry name" value="beta-beta-alpha zinc fingers"/>
    <property type="match status" value="4"/>
</dbReference>
<feature type="domain" description="C2H2-type" evidence="9">
    <location>
        <begin position="315"/>
        <end position="342"/>
    </location>
</feature>
<evidence type="ECO:0000259" key="10">
    <source>
        <dbReference type="PROSITE" id="PS50404"/>
    </source>
</evidence>
<evidence type="ECO:0000256" key="3">
    <source>
        <dbReference type="ARBA" id="ARBA00022679"/>
    </source>
</evidence>
<feature type="domain" description="C2H2-type" evidence="9">
    <location>
        <begin position="450"/>
        <end position="479"/>
    </location>
</feature>
<evidence type="ECO:0000256" key="8">
    <source>
        <dbReference type="SAM" id="MobiDB-lite"/>
    </source>
</evidence>
<dbReference type="EC" id="2.5.1.18" evidence="2"/>
<dbReference type="PROSITE" id="PS50405">
    <property type="entry name" value="GST_CTER"/>
    <property type="match status" value="2"/>
</dbReference>
<dbReference type="InterPro" id="IPR036282">
    <property type="entry name" value="Glutathione-S-Trfase_C_sf"/>
</dbReference>
<accession>E2AX18</accession>
<dbReference type="Pfam" id="PF12874">
    <property type="entry name" value="zf-met"/>
    <property type="match status" value="1"/>
</dbReference>
<dbReference type="FunFam" id="1.20.1050.10:FF:000030">
    <property type="entry name" value="Glutathione S-transferase S1"/>
    <property type="match status" value="2"/>
</dbReference>
<comment type="similarity">
    <text evidence="4">Belongs to the GST superfamily. Sigma family.</text>
</comment>
<dbReference type="InterPro" id="IPR036249">
    <property type="entry name" value="Thioredoxin-like_sf"/>
</dbReference>
<dbReference type="GO" id="GO:0004602">
    <property type="term" value="F:glutathione peroxidase activity"/>
    <property type="evidence" value="ECO:0007669"/>
    <property type="project" value="UniProtKB-ARBA"/>
</dbReference>
<dbReference type="Pfam" id="PF00096">
    <property type="entry name" value="zf-C2H2"/>
    <property type="match status" value="3"/>
</dbReference>
<dbReference type="GO" id="GO:0004364">
    <property type="term" value="F:glutathione transferase activity"/>
    <property type="evidence" value="ECO:0007669"/>
    <property type="project" value="UniProtKB-EC"/>
</dbReference>
<feature type="domain" description="C2H2-type" evidence="9">
    <location>
        <begin position="257"/>
        <end position="284"/>
    </location>
</feature>
<dbReference type="PROSITE" id="PS51915">
    <property type="entry name" value="ZAD"/>
    <property type="match status" value="1"/>
</dbReference>
<dbReference type="InterPro" id="IPR010987">
    <property type="entry name" value="Glutathione-S-Trfase_C-like"/>
</dbReference>
<dbReference type="Pfam" id="PF02798">
    <property type="entry name" value="GST_N"/>
    <property type="match status" value="2"/>
</dbReference>
<dbReference type="PROSITE" id="PS00028">
    <property type="entry name" value="ZINC_FINGER_C2H2_1"/>
    <property type="match status" value="6"/>
</dbReference>
<evidence type="ECO:0000313" key="14">
    <source>
        <dbReference type="Proteomes" id="UP000000311"/>
    </source>
</evidence>
<feature type="domain" description="C2H2-type" evidence="9">
    <location>
        <begin position="425"/>
        <end position="447"/>
    </location>
</feature>
<dbReference type="InterPro" id="IPR004045">
    <property type="entry name" value="Glutathione_S-Trfase_N"/>
</dbReference>
<dbReference type="GO" id="GO:0006749">
    <property type="term" value="P:glutathione metabolic process"/>
    <property type="evidence" value="ECO:0007669"/>
    <property type="project" value="TreeGrafter"/>
</dbReference>
<evidence type="ECO:0000256" key="6">
    <source>
        <dbReference type="PROSITE-ProRule" id="PRU00042"/>
    </source>
</evidence>
<dbReference type="Pfam" id="PF14497">
    <property type="entry name" value="GST_C_3"/>
    <property type="match status" value="2"/>
</dbReference>
<dbReference type="PANTHER" id="PTHR11571:SF224">
    <property type="entry name" value="HEMATOPOIETIC PROSTAGLANDIN D SYNTHASE"/>
    <property type="match status" value="1"/>
</dbReference>
<dbReference type="SUPFAM" id="SSF52833">
    <property type="entry name" value="Thioredoxin-like"/>
    <property type="match status" value="2"/>
</dbReference>
<dbReference type="InParanoid" id="E2AX18"/>
<dbReference type="SFLD" id="SFLDG01205">
    <property type="entry name" value="AMPS.1"/>
    <property type="match status" value="2"/>
</dbReference>
<feature type="domain" description="C2H2-type" evidence="9">
    <location>
        <begin position="513"/>
        <end position="541"/>
    </location>
</feature>
<dbReference type="Gene3D" id="3.30.160.60">
    <property type="entry name" value="Classic Zinc Finger"/>
    <property type="match status" value="3"/>
</dbReference>
<evidence type="ECO:0000259" key="9">
    <source>
        <dbReference type="PROSITE" id="PS50157"/>
    </source>
</evidence>
<feature type="compositionally biased region" description="Basic and acidic residues" evidence="8">
    <location>
        <begin position="399"/>
        <end position="413"/>
    </location>
</feature>
<feature type="domain" description="GST N-terminal" evidence="10">
    <location>
        <begin position="653"/>
        <end position="730"/>
    </location>
</feature>
<feature type="compositionally biased region" description="Basic and acidic residues" evidence="8">
    <location>
        <begin position="378"/>
        <end position="393"/>
    </location>
</feature>
<feature type="region of interest" description="Disordered" evidence="8">
    <location>
        <begin position="378"/>
        <end position="413"/>
    </location>
</feature>
<dbReference type="InterPro" id="IPR013087">
    <property type="entry name" value="Znf_C2H2_type"/>
</dbReference>
<keyword evidence="14" id="KW-1185">Reference proteome</keyword>
<feature type="domain" description="GST C-terminal" evidence="11">
    <location>
        <begin position="732"/>
        <end position="853"/>
    </location>
</feature>
<dbReference type="PROSITE" id="PS50404">
    <property type="entry name" value="GST_NTER"/>
    <property type="match status" value="2"/>
</dbReference>
<evidence type="ECO:0000256" key="7">
    <source>
        <dbReference type="PROSITE-ProRule" id="PRU01263"/>
    </source>
</evidence>
<comment type="catalytic activity">
    <reaction evidence="5">
        <text>RX + glutathione = an S-substituted glutathione + a halide anion + H(+)</text>
        <dbReference type="Rhea" id="RHEA:16437"/>
        <dbReference type="ChEBI" id="CHEBI:15378"/>
        <dbReference type="ChEBI" id="CHEBI:16042"/>
        <dbReference type="ChEBI" id="CHEBI:17792"/>
        <dbReference type="ChEBI" id="CHEBI:57925"/>
        <dbReference type="ChEBI" id="CHEBI:90779"/>
        <dbReference type="EC" id="2.5.1.18"/>
    </reaction>
</comment>
<gene>
    <name evidence="13" type="ORF">EAG_01201</name>
</gene>
<dbReference type="Proteomes" id="UP000000311">
    <property type="component" value="Unassembled WGS sequence"/>
</dbReference>
<dbReference type="EMBL" id="GL443495">
    <property type="protein sequence ID" value="EFN62038.1"/>
    <property type="molecule type" value="Genomic_DNA"/>
</dbReference>
<dbReference type="GO" id="GO:0008270">
    <property type="term" value="F:zinc ion binding"/>
    <property type="evidence" value="ECO:0007669"/>
    <property type="project" value="UniProtKB-UniRule"/>
</dbReference>
<sequence length="1080" mass="125377">MLTRANQDSLCRVCLTMNQYNQCIFRKNWNDLNSTDASELLSKKLQLCGGVEVQEDDGLPSSICTKCEKKINVAYELREQCQKADKELRKLYGISVSTSVTNNFVSTKDQYSQTEQSFILDTIKLENKNKELNINNRINTEENIFMTESKNDMKHEQPDTFNQTENILVDNVSDLDSINKCKQYDKIVIKEVHRPRRLTMFKRVTSIENLKNHKERQRRYIKKSTNVKRDINNSEYQSKMKNIDSRIDTMSELELRYKCPKCDRFYSNKRSLNRHTSTHDDKEFKCDNCDKQFLCLDKLHKHFNLHKMKEKPEPVFCRICNKSFRKTDTMVRHLNAHKRANPREVFSILKEIRDKRKLENNLEFSEIPLHVMVNKDEAYDEKSQNEKDRTTRELRKRNVKIEQRDSLNSDSSNDKFKSVDDTLLFDCEYCSKSFTNEKGLQRHQSVHKKFVCSVCNMKFFRQDRLKSHMDRYNHDETKTSSEPQKPPDDKSAIKLINSWIREELDSDNEGKGFPCKICGKSYDTKKSLLKHQMKTHGAQDEYCANCGASSQQTTYCSQSPQTNISSGISSVTSSSSVITPIITTLPQAHLNVINSTLNVQTNKDYMDDIQRINAHATGTATTVVSSGLQLNTDISEMNSTVRNFAIIGQINMPSYKLTYFPVKALGEPIRFLFSYGGTEFIDDRFDREDWPKIKPTTPFGQVPVLELDGKKVAQSTAISRYLAKQYGLAGKDDWEALEIDSTVDTIHDLRAKIAAYHYENNETVKEEKLKVAKELVPYYLERLDAQVQKNDGYFIGGALTWADLTFVALLDYLNYMMKENIIEKYDNLKQLKQKVEEIPAIKSWIEKRPPSDIHPQFVKIYQLQNSQLLRQVTNTSKNMSTYKLTYFNFTGKGEPIRYLLSQSGIKFEDVRITYEDWPKLKSSMPMQQVPILEIDGKVYHQSKAISRFIAKKGNLYGSNELEAMEIDATVDSIEDIREIVGAYYKEKDPTLKEKLKEVTLEKLSFYLDKFETQVKKNGGYFVNGKLSWADLLWATFSETVSLFTTEDLNKDHPELKKLVEKVRALPNIKAYIEKRPKTQF</sequence>
<feature type="binding site" evidence="7">
    <location>
        <position position="14"/>
    </location>
    <ligand>
        <name>Zn(2+)</name>
        <dbReference type="ChEBI" id="CHEBI:29105"/>
    </ligand>
</feature>
<evidence type="ECO:0000313" key="13">
    <source>
        <dbReference type="EMBL" id="EFN62038.1"/>
    </source>
</evidence>
<feature type="domain" description="C2H2-type" evidence="9">
    <location>
        <begin position="284"/>
        <end position="311"/>
    </location>
</feature>
<dbReference type="GO" id="GO:0005634">
    <property type="term" value="C:nucleus"/>
    <property type="evidence" value="ECO:0007669"/>
    <property type="project" value="InterPro"/>
</dbReference>
<keyword evidence="7" id="KW-0479">Metal-binding</keyword>
<reference evidence="13 14" key="1">
    <citation type="journal article" date="2010" name="Science">
        <title>Genomic comparison of the ants Camponotus floridanus and Harpegnathos saltator.</title>
        <authorList>
            <person name="Bonasio R."/>
            <person name="Zhang G."/>
            <person name="Ye C."/>
            <person name="Mutti N.S."/>
            <person name="Fang X."/>
            <person name="Qin N."/>
            <person name="Donahue G."/>
            <person name="Yang P."/>
            <person name="Li Q."/>
            <person name="Li C."/>
            <person name="Zhang P."/>
            <person name="Huang Z."/>
            <person name="Berger S.L."/>
            <person name="Reinberg D."/>
            <person name="Wang J."/>
            <person name="Liebig J."/>
        </authorList>
    </citation>
    <scope>NUCLEOTIDE SEQUENCE [LARGE SCALE GENOMIC DNA]</scope>
    <source>
        <strain evidence="14">C129</strain>
    </source>
</reference>
<feature type="binding site" evidence="7">
    <location>
        <position position="11"/>
    </location>
    <ligand>
        <name>Zn(2+)</name>
        <dbReference type="ChEBI" id="CHEBI:29105"/>
    </ligand>
</feature>
<dbReference type="Pfam" id="PF07776">
    <property type="entry name" value="zf-AD"/>
    <property type="match status" value="1"/>
</dbReference>
<keyword evidence="3 13" id="KW-0808">Transferase</keyword>
<dbReference type="Gene3D" id="3.40.30.10">
    <property type="entry name" value="Glutaredoxin"/>
    <property type="match status" value="2"/>
</dbReference>
<evidence type="ECO:0000256" key="5">
    <source>
        <dbReference type="ARBA" id="ARBA00047960"/>
    </source>
</evidence>
<dbReference type="AlphaFoldDB" id="E2AX18"/>
<feature type="domain" description="ZAD" evidence="12">
    <location>
        <begin position="9"/>
        <end position="91"/>
    </location>
</feature>
<dbReference type="STRING" id="104421.E2AX18"/>
<dbReference type="SUPFAM" id="SSF57716">
    <property type="entry name" value="Glucocorticoid receptor-like (DNA-binding domain)"/>
    <property type="match status" value="1"/>
</dbReference>
<feature type="domain" description="GST C-terminal" evidence="11">
    <location>
        <begin position="959"/>
        <end position="1080"/>
    </location>
</feature>
<dbReference type="OrthoDB" id="414243at2759"/>
<dbReference type="SFLD" id="SFLDG00363">
    <property type="entry name" value="AMPS_(cytGST):_Alpha-__Mu-__Pi"/>
    <property type="match status" value="2"/>
</dbReference>
<evidence type="ECO:0000259" key="11">
    <source>
        <dbReference type="PROSITE" id="PS50405"/>
    </source>
</evidence>
<evidence type="ECO:0000256" key="4">
    <source>
        <dbReference type="ARBA" id="ARBA00038317"/>
    </source>
</evidence>
<dbReference type="InterPro" id="IPR012934">
    <property type="entry name" value="Znf_AD"/>
</dbReference>
<comment type="subunit">
    <text evidence="1">Homodimer.</text>
</comment>
<name>E2AX18_CAMFO</name>
<feature type="domain" description="GST N-terminal" evidence="10">
    <location>
        <begin position="880"/>
        <end position="957"/>
    </location>
</feature>
<proteinExistence type="inferred from homology"/>
<dbReference type="CDD" id="cd03039">
    <property type="entry name" value="GST_N_Sigma_like"/>
    <property type="match status" value="2"/>
</dbReference>
<evidence type="ECO:0000259" key="12">
    <source>
        <dbReference type="PROSITE" id="PS51915"/>
    </source>
</evidence>